<dbReference type="Proteomes" id="UP001205566">
    <property type="component" value="Unassembled WGS sequence"/>
</dbReference>
<accession>A0ABT1P2B5</accession>
<dbReference type="NCBIfam" id="NF033537">
    <property type="entry name" value="lasso_biosyn_B2"/>
    <property type="match status" value="1"/>
</dbReference>
<evidence type="ECO:0000313" key="3">
    <source>
        <dbReference type="Proteomes" id="UP001205566"/>
    </source>
</evidence>
<reference evidence="2" key="1">
    <citation type="thesis" date="2020" institute="Technische Universitat Dresden" country="Dresden, Germany">
        <title>The Agarolytic System of Microbulbifer elongatus PORT2, Isolated from Batu Karas, Pangandaran West Java Indonesia.</title>
        <authorList>
            <person name="Anggraeni S.R."/>
        </authorList>
    </citation>
    <scope>NUCLEOTIDE SEQUENCE</scope>
    <source>
        <strain evidence="2">PORT2</strain>
    </source>
</reference>
<dbReference type="EMBL" id="JACASI010000033">
    <property type="protein sequence ID" value="MCQ3830270.1"/>
    <property type="molecule type" value="Genomic_DNA"/>
</dbReference>
<sequence length="235" mass="26483">MGSAEFPPYFLSKQTHIALAGNTLFLLDEASGKYLSLPRESAACLSTHILGWPIVSDRCTPPPILRALIDKGLVTNDPAHGKSAIPAKVSLPMTWLRDGQPRGRPQFKIVDIYRFFVSVGYAVLSKRLLHFRKIVSLADKSRKSAPPAGSVSIESLAALVRIFDWLRPFAFKKTDECFLYCWALSRFLGKYGIYPSWVFAVQEQPFAAHCWLQHESYVLTDIPFNLRRMTPILVI</sequence>
<keyword evidence="3" id="KW-1185">Reference proteome</keyword>
<gene>
    <name evidence="2" type="ORF">HXX02_12510</name>
</gene>
<name>A0ABT1P2B5_9GAMM</name>
<dbReference type="Pfam" id="PF13471">
    <property type="entry name" value="Transglut_core3"/>
    <property type="match status" value="1"/>
</dbReference>
<organism evidence="2 3">
    <name type="scientific">Microbulbifer elongatus</name>
    <dbReference type="NCBI Taxonomy" id="86173"/>
    <lineage>
        <taxon>Bacteria</taxon>
        <taxon>Pseudomonadati</taxon>
        <taxon>Pseudomonadota</taxon>
        <taxon>Gammaproteobacteria</taxon>
        <taxon>Cellvibrionales</taxon>
        <taxon>Microbulbiferaceae</taxon>
        <taxon>Microbulbifer</taxon>
    </lineage>
</organism>
<proteinExistence type="predicted"/>
<evidence type="ECO:0000259" key="1">
    <source>
        <dbReference type="Pfam" id="PF13471"/>
    </source>
</evidence>
<protein>
    <submittedName>
        <fullName evidence="2">Lasso peptide biosynthesis B2 protein</fullName>
    </submittedName>
</protein>
<feature type="domain" description="Microcin J25-processing protein McjB C-terminal" evidence="1">
    <location>
        <begin position="124"/>
        <end position="233"/>
    </location>
</feature>
<dbReference type="InterPro" id="IPR053521">
    <property type="entry name" value="McjB-like"/>
</dbReference>
<dbReference type="InterPro" id="IPR032708">
    <property type="entry name" value="McjB_C"/>
</dbReference>
<evidence type="ECO:0000313" key="2">
    <source>
        <dbReference type="EMBL" id="MCQ3830270.1"/>
    </source>
</evidence>
<comment type="caution">
    <text evidence="2">The sequence shown here is derived from an EMBL/GenBank/DDBJ whole genome shotgun (WGS) entry which is preliminary data.</text>
</comment>